<keyword evidence="7" id="KW-1185">Reference proteome</keyword>
<dbReference type="InterPro" id="IPR008801">
    <property type="entry name" value="RALF"/>
</dbReference>
<feature type="chain" id="PRO_5043832769" evidence="5">
    <location>
        <begin position="26"/>
        <end position="105"/>
    </location>
</feature>
<protein>
    <submittedName>
        <fullName evidence="6">Uncharacterized protein</fullName>
    </submittedName>
</protein>
<evidence type="ECO:0000256" key="1">
    <source>
        <dbReference type="ARBA" id="ARBA00009178"/>
    </source>
</evidence>
<name>A0AAV9EZM6_ACOCL</name>
<organism evidence="6 7">
    <name type="scientific">Acorus calamus</name>
    <name type="common">Sweet flag</name>
    <dbReference type="NCBI Taxonomy" id="4465"/>
    <lineage>
        <taxon>Eukaryota</taxon>
        <taxon>Viridiplantae</taxon>
        <taxon>Streptophyta</taxon>
        <taxon>Embryophyta</taxon>
        <taxon>Tracheophyta</taxon>
        <taxon>Spermatophyta</taxon>
        <taxon>Magnoliopsida</taxon>
        <taxon>Liliopsida</taxon>
        <taxon>Acoraceae</taxon>
        <taxon>Acorus</taxon>
    </lineage>
</organism>
<gene>
    <name evidence="6" type="ORF">QJS10_CPB04g01292</name>
</gene>
<proteinExistence type="inferred from homology"/>
<reference evidence="6" key="2">
    <citation type="submission" date="2023-06" db="EMBL/GenBank/DDBJ databases">
        <authorList>
            <person name="Ma L."/>
            <person name="Liu K.-W."/>
            <person name="Li Z."/>
            <person name="Hsiao Y.-Y."/>
            <person name="Qi Y."/>
            <person name="Fu T."/>
            <person name="Tang G."/>
            <person name="Zhang D."/>
            <person name="Sun W.-H."/>
            <person name="Liu D.-K."/>
            <person name="Li Y."/>
            <person name="Chen G.-Z."/>
            <person name="Liu X.-D."/>
            <person name="Liao X.-Y."/>
            <person name="Jiang Y.-T."/>
            <person name="Yu X."/>
            <person name="Hao Y."/>
            <person name="Huang J."/>
            <person name="Zhao X.-W."/>
            <person name="Ke S."/>
            <person name="Chen Y.-Y."/>
            <person name="Wu W.-L."/>
            <person name="Hsu J.-L."/>
            <person name="Lin Y.-F."/>
            <person name="Huang M.-D."/>
            <person name="Li C.-Y."/>
            <person name="Huang L."/>
            <person name="Wang Z.-W."/>
            <person name="Zhao X."/>
            <person name="Zhong W.-Y."/>
            <person name="Peng D.-H."/>
            <person name="Ahmad S."/>
            <person name="Lan S."/>
            <person name="Zhang J.-S."/>
            <person name="Tsai W.-C."/>
            <person name="Van De Peer Y."/>
            <person name="Liu Z.-J."/>
        </authorList>
    </citation>
    <scope>NUCLEOTIDE SEQUENCE</scope>
    <source>
        <strain evidence="6">CP</strain>
        <tissue evidence="6">Leaves</tissue>
    </source>
</reference>
<comment type="caution">
    <text evidence="6">The sequence shown here is derived from an EMBL/GenBank/DDBJ whole genome shotgun (WGS) entry which is preliminary data.</text>
</comment>
<accession>A0AAV9EZM6</accession>
<evidence type="ECO:0000256" key="2">
    <source>
        <dbReference type="ARBA" id="ARBA00022702"/>
    </source>
</evidence>
<evidence type="ECO:0000313" key="6">
    <source>
        <dbReference type="EMBL" id="KAK1318857.1"/>
    </source>
</evidence>
<evidence type="ECO:0000256" key="3">
    <source>
        <dbReference type="ARBA" id="ARBA00022729"/>
    </source>
</evidence>
<keyword evidence="4" id="KW-1015">Disulfide bond</keyword>
<dbReference type="EMBL" id="JAUJYO010000004">
    <property type="protein sequence ID" value="KAK1318857.1"/>
    <property type="molecule type" value="Genomic_DNA"/>
</dbReference>
<dbReference type="Pfam" id="PF05498">
    <property type="entry name" value="RALF"/>
    <property type="match status" value="1"/>
</dbReference>
<evidence type="ECO:0000313" key="7">
    <source>
        <dbReference type="Proteomes" id="UP001180020"/>
    </source>
</evidence>
<dbReference type="GO" id="GO:0005179">
    <property type="term" value="F:hormone activity"/>
    <property type="evidence" value="ECO:0007669"/>
    <property type="project" value="UniProtKB-KW"/>
</dbReference>
<feature type="signal peptide" evidence="5">
    <location>
        <begin position="1"/>
        <end position="25"/>
    </location>
</feature>
<comment type="similarity">
    <text evidence="1">Belongs to the plant rapid alkalinization factor (RALF) family.</text>
</comment>
<dbReference type="Proteomes" id="UP001180020">
    <property type="component" value="Unassembled WGS sequence"/>
</dbReference>
<sequence length="105" mass="11589">MKNTSISSTMFLALLLLLLITTSQAEAIHVKRTCNSTIAGCIEEEEEWSHNGRRLLQSSGSVYGSLQKQPPCATSRGGAYTNRCFKPVNKPTRPCIGYYQCRSST</sequence>
<dbReference type="AlphaFoldDB" id="A0AAV9EZM6"/>
<evidence type="ECO:0000256" key="5">
    <source>
        <dbReference type="SAM" id="SignalP"/>
    </source>
</evidence>
<keyword evidence="2" id="KW-0372">Hormone</keyword>
<keyword evidence="3 5" id="KW-0732">Signal</keyword>
<evidence type="ECO:0000256" key="4">
    <source>
        <dbReference type="ARBA" id="ARBA00023157"/>
    </source>
</evidence>
<reference evidence="6" key="1">
    <citation type="journal article" date="2023" name="Nat. Commun.">
        <title>Diploid and tetraploid genomes of Acorus and the evolution of monocots.</title>
        <authorList>
            <person name="Ma L."/>
            <person name="Liu K.W."/>
            <person name="Li Z."/>
            <person name="Hsiao Y.Y."/>
            <person name="Qi Y."/>
            <person name="Fu T."/>
            <person name="Tang G.D."/>
            <person name="Zhang D."/>
            <person name="Sun W.H."/>
            <person name="Liu D.K."/>
            <person name="Li Y."/>
            <person name="Chen G.Z."/>
            <person name="Liu X.D."/>
            <person name="Liao X.Y."/>
            <person name="Jiang Y.T."/>
            <person name="Yu X."/>
            <person name="Hao Y."/>
            <person name="Huang J."/>
            <person name="Zhao X.W."/>
            <person name="Ke S."/>
            <person name="Chen Y.Y."/>
            <person name="Wu W.L."/>
            <person name="Hsu J.L."/>
            <person name="Lin Y.F."/>
            <person name="Huang M.D."/>
            <person name="Li C.Y."/>
            <person name="Huang L."/>
            <person name="Wang Z.W."/>
            <person name="Zhao X."/>
            <person name="Zhong W.Y."/>
            <person name="Peng D.H."/>
            <person name="Ahmad S."/>
            <person name="Lan S."/>
            <person name="Zhang J.S."/>
            <person name="Tsai W.C."/>
            <person name="Van de Peer Y."/>
            <person name="Liu Z.J."/>
        </authorList>
    </citation>
    <scope>NUCLEOTIDE SEQUENCE</scope>
    <source>
        <strain evidence="6">CP</strain>
    </source>
</reference>